<keyword evidence="2" id="KW-1003">Cell membrane</keyword>
<evidence type="ECO:0000256" key="6">
    <source>
        <dbReference type="SAM" id="Phobius"/>
    </source>
</evidence>
<feature type="domain" description="MacB-like periplasmic core" evidence="8">
    <location>
        <begin position="20"/>
        <end position="246"/>
    </location>
</feature>
<dbReference type="Pfam" id="PF02687">
    <property type="entry name" value="FtsX"/>
    <property type="match status" value="2"/>
</dbReference>
<dbReference type="RefSeq" id="WP_381520846.1">
    <property type="nucleotide sequence ID" value="NZ_JBHULN010000003.1"/>
</dbReference>
<feature type="transmembrane region" description="Helical" evidence="6">
    <location>
        <begin position="727"/>
        <end position="747"/>
    </location>
</feature>
<keyword evidence="5 6" id="KW-0472">Membrane</keyword>
<evidence type="ECO:0000313" key="9">
    <source>
        <dbReference type="EMBL" id="MFD2570308.1"/>
    </source>
</evidence>
<dbReference type="InterPro" id="IPR003838">
    <property type="entry name" value="ABC3_permease_C"/>
</dbReference>
<keyword evidence="10" id="KW-1185">Reference proteome</keyword>
<proteinExistence type="predicted"/>
<feature type="transmembrane region" description="Helical" evidence="6">
    <location>
        <begin position="678"/>
        <end position="699"/>
    </location>
</feature>
<sequence>MLHNYFTISKRNLWRNRTVSAISVLGLAIGLACGLLIFLLVSYFFSFDRYHANADRTFWVVTDVRHEGVMPTDAAPRPMAEALRRAYPFVESAVRLETIFGRILSVPDGKGKFLKKFEESRNICFTEPQYFDVFDVSWVVGDAKTALAAPNTIVLSERYVQKYFGSENPMGRTLRFDNQTNLTVTGVIRNPPSNTQLRFDALVSYATLPGLFGNDKQAMQDWKSLATMCFVTLREGASVDQLTSAFPKLLRTNYTAADAKTFTFHALPLSDLAHERSGPAPRGILYALIVMGLFLVSAACIYFVNITTAQALKRSKEIGVRKVVGSTRWQLVLQFLIETSLITLAAVGLALLLTQLCLPMLNRALAMLNADLSVLDLFRPRQLLWFIGLVLLVILLSGLYPALVQAGFNPIAALRGRMTTQQVGKVSVRKGLVIVQFFITQLFIFGILVVMAQLRYIRNADLGFRKDAVLMIPMPSNDPIRQETLRSRMLEVPGVAQVALCDEPPASYRAGQTPFRYDTHTEPEKFAIHTRAADRRYAAVFGLKLVAGRNFLTNDTTSQEVVVNEKLVKQLGLPNARDVLGKQLHLGDKAKTIVGVVSDFYTSDFRQTIQPLALVNDVRRCPRMALTINPADVSKTLSQVDRVWNELFTEQVFKPQFVDELVAGFYVREQILLGLAQAFSIVAILLGCLGLYGLVTFIAESKTKEFGVRKVLGASANQLLWVFGREFSKLILVSFVLAAPLGWWLMSRWLQGYAYHINVGWWVFAGTMSLITLITVLTVGRVAFRTALANPVTSLRVE</sequence>
<feature type="domain" description="ABC3 transporter permease C-terminal" evidence="7">
    <location>
        <begin position="290"/>
        <end position="409"/>
    </location>
</feature>
<evidence type="ECO:0000256" key="4">
    <source>
        <dbReference type="ARBA" id="ARBA00022989"/>
    </source>
</evidence>
<keyword evidence="3 6" id="KW-0812">Transmembrane</keyword>
<evidence type="ECO:0000259" key="8">
    <source>
        <dbReference type="Pfam" id="PF12704"/>
    </source>
</evidence>
<feature type="domain" description="ABC3 transporter permease C-terminal" evidence="7">
    <location>
        <begin position="679"/>
        <end position="780"/>
    </location>
</feature>
<feature type="transmembrane region" description="Helical" evidence="6">
    <location>
        <begin position="20"/>
        <end position="46"/>
    </location>
</feature>
<dbReference type="PANTHER" id="PTHR30572">
    <property type="entry name" value="MEMBRANE COMPONENT OF TRANSPORTER-RELATED"/>
    <property type="match status" value="1"/>
</dbReference>
<name>A0ABW5LZT6_9BACT</name>
<comment type="subcellular location">
    <subcellularLocation>
        <location evidence="1">Cell membrane</location>
        <topology evidence="1">Multi-pass membrane protein</topology>
    </subcellularLocation>
</comment>
<dbReference type="InterPro" id="IPR025857">
    <property type="entry name" value="MacB_PCD"/>
</dbReference>
<dbReference type="InterPro" id="IPR050250">
    <property type="entry name" value="Macrolide_Exporter_MacB"/>
</dbReference>
<feature type="transmembrane region" description="Helical" evidence="6">
    <location>
        <begin position="433"/>
        <end position="457"/>
    </location>
</feature>
<gene>
    <name evidence="9" type="ORF">ACFSUS_06660</name>
</gene>
<accession>A0ABW5LZT6</accession>
<feature type="transmembrane region" description="Helical" evidence="6">
    <location>
        <begin position="759"/>
        <end position="784"/>
    </location>
</feature>
<dbReference type="Proteomes" id="UP001597469">
    <property type="component" value="Unassembled WGS sequence"/>
</dbReference>
<protein>
    <submittedName>
        <fullName evidence="9">ABC transporter permease</fullName>
    </submittedName>
</protein>
<feature type="transmembrane region" description="Helical" evidence="6">
    <location>
        <begin position="284"/>
        <end position="304"/>
    </location>
</feature>
<evidence type="ECO:0000313" key="10">
    <source>
        <dbReference type="Proteomes" id="UP001597469"/>
    </source>
</evidence>
<dbReference type="EMBL" id="JBHULN010000003">
    <property type="protein sequence ID" value="MFD2570308.1"/>
    <property type="molecule type" value="Genomic_DNA"/>
</dbReference>
<comment type="caution">
    <text evidence="9">The sequence shown here is derived from an EMBL/GenBank/DDBJ whole genome shotgun (WGS) entry which is preliminary data.</text>
</comment>
<reference evidence="10" key="1">
    <citation type="journal article" date="2019" name="Int. J. Syst. Evol. Microbiol.">
        <title>The Global Catalogue of Microorganisms (GCM) 10K type strain sequencing project: providing services to taxonomists for standard genome sequencing and annotation.</title>
        <authorList>
            <consortium name="The Broad Institute Genomics Platform"/>
            <consortium name="The Broad Institute Genome Sequencing Center for Infectious Disease"/>
            <person name="Wu L."/>
            <person name="Ma J."/>
        </authorList>
    </citation>
    <scope>NUCLEOTIDE SEQUENCE [LARGE SCALE GENOMIC DNA]</scope>
    <source>
        <strain evidence="10">KCTC 42805</strain>
    </source>
</reference>
<evidence type="ECO:0000256" key="1">
    <source>
        <dbReference type="ARBA" id="ARBA00004651"/>
    </source>
</evidence>
<evidence type="ECO:0000256" key="3">
    <source>
        <dbReference type="ARBA" id="ARBA00022692"/>
    </source>
</evidence>
<feature type="transmembrane region" description="Helical" evidence="6">
    <location>
        <begin position="383"/>
        <end position="403"/>
    </location>
</feature>
<organism evidence="9 10">
    <name type="scientific">Spirosoma soli</name>
    <dbReference type="NCBI Taxonomy" id="1770529"/>
    <lineage>
        <taxon>Bacteria</taxon>
        <taxon>Pseudomonadati</taxon>
        <taxon>Bacteroidota</taxon>
        <taxon>Cytophagia</taxon>
        <taxon>Cytophagales</taxon>
        <taxon>Cytophagaceae</taxon>
        <taxon>Spirosoma</taxon>
    </lineage>
</organism>
<evidence type="ECO:0000259" key="7">
    <source>
        <dbReference type="Pfam" id="PF02687"/>
    </source>
</evidence>
<evidence type="ECO:0000256" key="2">
    <source>
        <dbReference type="ARBA" id="ARBA00022475"/>
    </source>
</evidence>
<keyword evidence="4 6" id="KW-1133">Transmembrane helix</keyword>
<feature type="transmembrane region" description="Helical" evidence="6">
    <location>
        <begin position="341"/>
        <end position="362"/>
    </location>
</feature>
<dbReference type="Pfam" id="PF12704">
    <property type="entry name" value="MacB_PCD"/>
    <property type="match status" value="2"/>
</dbReference>
<feature type="domain" description="MacB-like periplasmic core" evidence="8">
    <location>
        <begin position="467"/>
        <end position="604"/>
    </location>
</feature>
<dbReference type="PANTHER" id="PTHR30572:SF18">
    <property type="entry name" value="ABC-TYPE MACROLIDE FAMILY EXPORT SYSTEM PERMEASE COMPONENT 2"/>
    <property type="match status" value="1"/>
</dbReference>
<evidence type="ECO:0000256" key="5">
    <source>
        <dbReference type="ARBA" id="ARBA00023136"/>
    </source>
</evidence>